<reference evidence="4 5" key="1">
    <citation type="submission" date="2023-05" db="EMBL/GenBank/DDBJ databases">
        <title>Lithophilousrod everest ZFBP1038 complete genpme.</title>
        <authorList>
            <person name="Tian M."/>
        </authorList>
    </citation>
    <scope>NUCLEOTIDE SEQUENCE [LARGE SCALE GENOMIC DNA]</scope>
    <source>
        <strain evidence="4 5">ZFBP1038</strain>
    </source>
</reference>
<dbReference type="Proteomes" id="UP001209083">
    <property type="component" value="Chromosome"/>
</dbReference>
<dbReference type="InterPro" id="IPR036291">
    <property type="entry name" value="NAD(P)-bd_dom_sf"/>
</dbReference>
<dbReference type="PRINTS" id="PR00080">
    <property type="entry name" value="SDRFAMILY"/>
</dbReference>
<dbReference type="GO" id="GO:0016491">
    <property type="term" value="F:oxidoreductase activity"/>
    <property type="evidence" value="ECO:0007669"/>
    <property type="project" value="UniProtKB-KW"/>
</dbReference>
<evidence type="ECO:0000259" key="3">
    <source>
        <dbReference type="SMART" id="SM00822"/>
    </source>
</evidence>
<evidence type="ECO:0000256" key="1">
    <source>
        <dbReference type="ARBA" id="ARBA00006484"/>
    </source>
</evidence>
<dbReference type="Gene3D" id="3.40.50.720">
    <property type="entry name" value="NAD(P)-binding Rossmann-like Domain"/>
    <property type="match status" value="1"/>
</dbReference>
<dbReference type="PANTHER" id="PTHR43639">
    <property type="entry name" value="OXIDOREDUCTASE, SHORT-CHAIN DEHYDROGENASE/REDUCTASE FAMILY (AFU_ORTHOLOGUE AFUA_5G02870)"/>
    <property type="match status" value="1"/>
</dbReference>
<keyword evidence="5" id="KW-1185">Reference proteome</keyword>
<dbReference type="SMART" id="SM00822">
    <property type="entry name" value="PKS_KR"/>
    <property type="match status" value="1"/>
</dbReference>
<protein>
    <submittedName>
        <fullName evidence="4">SDR family oxidoreductase</fullName>
        <ecNumber evidence="4">1.-.-.-</ecNumber>
    </submittedName>
</protein>
<dbReference type="InterPro" id="IPR057326">
    <property type="entry name" value="KR_dom"/>
</dbReference>
<evidence type="ECO:0000313" key="4">
    <source>
        <dbReference type="EMBL" id="WGW11477.1"/>
    </source>
</evidence>
<comment type="similarity">
    <text evidence="1">Belongs to the short-chain dehydrogenases/reductases (SDR) family.</text>
</comment>
<dbReference type="SUPFAM" id="SSF51735">
    <property type="entry name" value="NAD(P)-binding Rossmann-fold domains"/>
    <property type="match status" value="1"/>
</dbReference>
<dbReference type="PROSITE" id="PS00061">
    <property type="entry name" value="ADH_SHORT"/>
    <property type="match status" value="1"/>
</dbReference>
<dbReference type="RefSeq" id="WP_349638267.1">
    <property type="nucleotide sequence ID" value="NZ_CP090958.1"/>
</dbReference>
<proteinExistence type="inferred from homology"/>
<dbReference type="InterPro" id="IPR020904">
    <property type="entry name" value="Sc_DH/Rdtase_CS"/>
</dbReference>
<organism evidence="4 5">
    <name type="scientific">Saxibacter everestensis</name>
    <dbReference type="NCBI Taxonomy" id="2909229"/>
    <lineage>
        <taxon>Bacteria</taxon>
        <taxon>Bacillati</taxon>
        <taxon>Actinomycetota</taxon>
        <taxon>Actinomycetes</taxon>
        <taxon>Micrococcales</taxon>
        <taxon>Brevibacteriaceae</taxon>
        <taxon>Saxibacter</taxon>
    </lineage>
</organism>
<name>A0ABY8QR44_9MICO</name>
<dbReference type="EC" id="1.-.-.-" evidence="4"/>
<evidence type="ECO:0000256" key="2">
    <source>
        <dbReference type="ARBA" id="ARBA00023002"/>
    </source>
</evidence>
<sequence>MNADQHRKVAVVTGSSSGIGRATAERLAEEGYDLILHGLNDGAGIAEAVAAVRSRGADARYAVGDIRDPSTPAAVIALAEQYYGRLDALVNCAGAGLTKRFTAITAEEWGGIIDMHLGAATTTCRAAYPMLQASRGAVVNVSSLAATVGLPGRVGYGTAKAALEGFTLNLGCEWAPEGIRVNAVAPGTILTPLVSANFDKGLLDEREVLQRTPMNRLGEPSEVAAVVWFLLSNNASYMTGQTLHVDGGWSSWGGWS</sequence>
<keyword evidence="2 4" id="KW-0560">Oxidoreductase</keyword>
<dbReference type="PANTHER" id="PTHR43639:SF1">
    <property type="entry name" value="SHORT-CHAIN DEHYDROGENASE_REDUCTASE FAMILY PROTEIN"/>
    <property type="match status" value="1"/>
</dbReference>
<feature type="domain" description="Ketoreductase" evidence="3">
    <location>
        <begin position="8"/>
        <end position="182"/>
    </location>
</feature>
<evidence type="ECO:0000313" key="5">
    <source>
        <dbReference type="Proteomes" id="UP001209083"/>
    </source>
</evidence>
<dbReference type="CDD" id="cd05233">
    <property type="entry name" value="SDR_c"/>
    <property type="match status" value="1"/>
</dbReference>
<accession>A0ABY8QR44</accession>
<dbReference type="InterPro" id="IPR002347">
    <property type="entry name" value="SDR_fam"/>
</dbReference>
<dbReference type="Pfam" id="PF13561">
    <property type="entry name" value="adh_short_C2"/>
    <property type="match status" value="1"/>
</dbReference>
<dbReference type="EMBL" id="CP090958">
    <property type="protein sequence ID" value="WGW11477.1"/>
    <property type="molecule type" value="Genomic_DNA"/>
</dbReference>
<gene>
    <name evidence="4" type="ORF">LWF01_15490</name>
</gene>
<dbReference type="PRINTS" id="PR00081">
    <property type="entry name" value="GDHRDH"/>
</dbReference>